<dbReference type="PANTHER" id="PTHR13887:SF41">
    <property type="entry name" value="THIOREDOXIN SUPERFAMILY PROTEIN"/>
    <property type="match status" value="1"/>
</dbReference>
<dbReference type="GO" id="GO:0016853">
    <property type="term" value="F:isomerase activity"/>
    <property type="evidence" value="ECO:0007669"/>
    <property type="project" value="UniProtKB-KW"/>
</dbReference>
<dbReference type="Gene3D" id="3.40.30.10">
    <property type="entry name" value="Glutaredoxin"/>
    <property type="match status" value="1"/>
</dbReference>
<dbReference type="Proteomes" id="UP000555728">
    <property type="component" value="Unassembled WGS sequence"/>
</dbReference>
<reference evidence="2 3" key="1">
    <citation type="submission" date="2020-08" db="EMBL/GenBank/DDBJ databases">
        <title>Genome sequencing of Purple Non-Sulfur Bacteria from various extreme environments.</title>
        <authorList>
            <person name="Mayer M."/>
        </authorList>
    </citation>
    <scope>NUCLEOTIDE SEQUENCE [LARGE SCALE GENOMIC DNA]</scope>
    <source>
        <strain evidence="2 3">JA135</strain>
    </source>
</reference>
<sequence length="217" mass="23648">MRIDIVFDTVCPWCFVGKRRLTDALALRPGVPVAVHYHPFLLNPDMPAGGIDRTVYLERKFGGAHRARRVLEAVSMAAQGTGVTFRFDAIRRMPSSVDSHRLLRVAQEQGVIGPAMDRVFAAFFQDGRDIGDRAVLYAVAREVGLSEALLDAEFARTAGIAEIMAANGRAHAMGISGVPSFIFNGSYAIAGAQEPDVLLRLIDLALETEVRDPVTVR</sequence>
<dbReference type="AlphaFoldDB" id="A0A7W6WJ85"/>
<dbReference type="RefSeq" id="WP_184431323.1">
    <property type="nucleotide sequence ID" value="NZ_JACIGI010000003.1"/>
</dbReference>
<keyword evidence="2" id="KW-0413">Isomerase</keyword>
<keyword evidence="3" id="KW-1185">Reference proteome</keyword>
<evidence type="ECO:0000313" key="2">
    <source>
        <dbReference type="EMBL" id="MBB4284760.1"/>
    </source>
</evidence>
<dbReference type="GO" id="GO:0016491">
    <property type="term" value="F:oxidoreductase activity"/>
    <property type="evidence" value="ECO:0007669"/>
    <property type="project" value="InterPro"/>
</dbReference>
<name>A0A7W6WJ85_9PROT</name>
<evidence type="ECO:0000259" key="1">
    <source>
        <dbReference type="Pfam" id="PF01323"/>
    </source>
</evidence>
<gene>
    <name evidence="2" type="ORF">GGD88_000471</name>
</gene>
<dbReference type="SUPFAM" id="SSF52833">
    <property type="entry name" value="Thioredoxin-like"/>
    <property type="match status" value="1"/>
</dbReference>
<accession>A0A7W6WJ85</accession>
<evidence type="ECO:0000313" key="3">
    <source>
        <dbReference type="Proteomes" id="UP000555728"/>
    </source>
</evidence>
<dbReference type="InterPro" id="IPR036249">
    <property type="entry name" value="Thioredoxin-like_sf"/>
</dbReference>
<dbReference type="CDD" id="cd03024">
    <property type="entry name" value="DsbA_FrnE"/>
    <property type="match status" value="1"/>
</dbReference>
<organism evidence="2 3">
    <name type="scientific">Roseospira goensis</name>
    <dbReference type="NCBI Taxonomy" id="391922"/>
    <lineage>
        <taxon>Bacteria</taxon>
        <taxon>Pseudomonadati</taxon>
        <taxon>Pseudomonadota</taxon>
        <taxon>Alphaproteobacteria</taxon>
        <taxon>Rhodospirillales</taxon>
        <taxon>Rhodospirillaceae</taxon>
        <taxon>Roseospira</taxon>
    </lineage>
</organism>
<dbReference type="EMBL" id="JACIGI010000003">
    <property type="protein sequence ID" value="MBB4284760.1"/>
    <property type="molecule type" value="Genomic_DNA"/>
</dbReference>
<dbReference type="Pfam" id="PF01323">
    <property type="entry name" value="DSBA"/>
    <property type="match status" value="1"/>
</dbReference>
<protein>
    <submittedName>
        <fullName evidence="2">Putative DsbA family dithiol-disulfide isomerase</fullName>
    </submittedName>
</protein>
<feature type="domain" description="DSBA-like thioredoxin" evidence="1">
    <location>
        <begin position="3"/>
        <end position="202"/>
    </location>
</feature>
<proteinExistence type="predicted"/>
<dbReference type="InterPro" id="IPR001853">
    <property type="entry name" value="DSBA-like_thioredoxin_dom"/>
</dbReference>
<dbReference type="PANTHER" id="PTHR13887">
    <property type="entry name" value="GLUTATHIONE S-TRANSFERASE KAPPA"/>
    <property type="match status" value="1"/>
</dbReference>
<comment type="caution">
    <text evidence="2">The sequence shown here is derived from an EMBL/GenBank/DDBJ whole genome shotgun (WGS) entry which is preliminary data.</text>
</comment>